<keyword evidence="3" id="KW-0472">Membrane</keyword>
<dbReference type="FunFam" id="3.40.630.10:FF:000101">
    <property type="entry name" value="N-acetylated alpha-linked acidic dipeptidase like 1"/>
    <property type="match status" value="1"/>
</dbReference>
<dbReference type="Proteomes" id="UP001187682">
    <property type="component" value="Unassembled WGS sequence"/>
</dbReference>
<keyword evidence="3" id="KW-1133">Transmembrane helix</keyword>
<dbReference type="EMBL" id="ONZQ02000023">
    <property type="protein sequence ID" value="SPO07642.1"/>
    <property type="molecule type" value="Genomic_DNA"/>
</dbReference>
<accession>A0AAE8N7J0</accession>
<reference evidence="7" key="1">
    <citation type="submission" date="2018-03" db="EMBL/GenBank/DDBJ databases">
        <authorList>
            <person name="Guldener U."/>
        </authorList>
    </citation>
    <scope>NUCLEOTIDE SEQUENCE</scope>
</reference>
<dbReference type="InterPro" id="IPR036757">
    <property type="entry name" value="TFR-like_dimer_dom_sf"/>
</dbReference>
<dbReference type="InterPro" id="IPR039373">
    <property type="entry name" value="Peptidase_M28B"/>
</dbReference>
<dbReference type="Pfam" id="PF04389">
    <property type="entry name" value="Peptidase_M28"/>
    <property type="match status" value="1"/>
</dbReference>
<dbReference type="SUPFAM" id="SSF52025">
    <property type="entry name" value="PA domain"/>
    <property type="match status" value="1"/>
</dbReference>
<name>A0AAE8N7J0_9PEZI</name>
<feature type="transmembrane region" description="Helical" evidence="3">
    <location>
        <begin position="32"/>
        <end position="54"/>
    </location>
</feature>
<dbReference type="Pfam" id="PF04253">
    <property type="entry name" value="TFR_dimer"/>
    <property type="match status" value="1"/>
</dbReference>
<keyword evidence="3" id="KW-0812">Transmembrane</keyword>
<dbReference type="PANTHER" id="PTHR10404">
    <property type="entry name" value="N-ACETYLATED-ALPHA-LINKED ACIDIC DIPEPTIDASE"/>
    <property type="match status" value="1"/>
</dbReference>
<sequence length="803" mass="88594">MPPAPGENTPLISTVRVGNPPRRYHHNVLRRFCTIALTSILTYSFLSFVILLIIDETGHHHGRHGHGFFNDVWTEGRPSKSLSHDELRELLLSAPSAEGAEEWSRYYTAGDHVAGRNYSQALWTQERWEDWGVKSDIATYDIYLNYPEDHGLSLLTRSEEDGVQAWNVEFKASLEEDVLDVDPTTGRLDSIPTFHGYSASGNVTAPFVYVNHGTYQDFEDLVKANISLEGKIAIAKYGQNFRGLKVKRAQELGMVGCLIYSDPGDDGEFTEENGYRAYPEGVARNPSSVQRGSTQFLSIRPGDPTTPGYPSKPGVPRLPVDDSTPQIPSIPISYGDALPILKSLNGHGPKASDLNEWWQRNLGLGYKGVEYNVGPSPDNLVLNLYNKQNYIITPIWNVIGVINGTIPNEVVIVGNHRDAWIIGGAGDPNSGSAVMNEVVRSFGQALAAGWKPIRTIVFASWDAEEYGLVGSTEWVEEYLPWLTDANLAYVNVDVGVSGPNFKAAAAPLLHNVLRKVTELVPSPNQTVPGQTVSDTWNGKISTMGSGSDFTAFQDYAGVPSLDMGFKAGGDSAYHYHSNYDNFYWMSHFGDPGFVYHKAMAQVLNILVAELSNTPVIQFNARVYADELDGYLDKVENAFQSGYLPADFPTEEEAISALRAANTGTGEKGDATAFREQLGGLRASISLMKAAADQVDAEAQWCRDRIEEGIPWWKFWQRIKLGVLFAQINLKYKRVERAFLYEGGLDGRQWFKHVVFAPGLWTGYAGAVFPGLLESIEAKDFANAVRWAGIIDTCIADAVKVLEG</sequence>
<protein>
    <submittedName>
        <fullName evidence="7">Related to glutamate carboxypeptidase II</fullName>
    </submittedName>
</protein>
<proteinExistence type="inferred from homology"/>
<dbReference type="PANTHER" id="PTHR10404:SF46">
    <property type="entry name" value="VACUOLAR PROTEIN SORTING-ASSOCIATED PROTEIN 70"/>
    <property type="match status" value="1"/>
</dbReference>
<keyword evidence="8" id="KW-1185">Reference proteome</keyword>
<evidence type="ECO:0000256" key="3">
    <source>
        <dbReference type="SAM" id="Phobius"/>
    </source>
</evidence>
<dbReference type="InterPro" id="IPR007484">
    <property type="entry name" value="Peptidase_M28"/>
</dbReference>
<feature type="domain" description="PA" evidence="4">
    <location>
        <begin position="203"/>
        <end position="279"/>
    </location>
</feature>
<dbReference type="GO" id="GO:0004180">
    <property type="term" value="F:carboxypeptidase activity"/>
    <property type="evidence" value="ECO:0007669"/>
    <property type="project" value="UniProtKB-KW"/>
</dbReference>
<feature type="region of interest" description="Disordered" evidence="2">
    <location>
        <begin position="280"/>
        <end position="315"/>
    </location>
</feature>
<feature type="domain" description="Peptidase M28" evidence="6">
    <location>
        <begin position="397"/>
        <end position="582"/>
    </location>
</feature>
<feature type="domain" description="Transferrin receptor-like dimerisation" evidence="5">
    <location>
        <begin position="677"/>
        <end position="801"/>
    </location>
</feature>
<dbReference type="CDD" id="cd02121">
    <property type="entry name" value="PA_GCPII_like"/>
    <property type="match status" value="1"/>
</dbReference>
<dbReference type="InterPro" id="IPR046450">
    <property type="entry name" value="PA_dom_sf"/>
</dbReference>
<dbReference type="Pfam" id="PF02225">
    <property type="entry name" value="PA"/>
    <property type="match status" value="1"/>
</dbReference>
<keyword evidence="7" id="KW-0645">Protease</keyword>
<evidence type="ECO:0000256" key="1">
    <source>
        <dbReference type="ARBA" id="ARBA00005634"/>
    </source>
</evidence>
<comment type="caution">
    <text evidence="7">The sequence shown here is derived from an EMBL/GenBank/DDBJ whole genome shotgun (WGS) entry which is preliminary data.</text>
</comment>
<feature type="compositionally biased region" description="Polar residues" evidence="2">
    <location>
        <begin position="285"/>
        <end position="297"/>
    </location>
</feature>
<evidence type="ECO:0000259" key="4">
    <source>
        <dbReference type="Pfam" id="PF02225"/>
    </source>
</evidence>
<dbReference type="Gene3D" id="3.50.30.30">
    <property type="match status" value="1"/>
</dbReference>
<evidence type="ECO:0000256" key="2">
    <source>
        <dbReference type="SAM" id="MobiDB-lite"/>
    </source>
</evidence>
<dbReference type="AlphaFoldDB" id="A0AAE8N7J0"/>
<dbReference type="Gene3D" id="3.40.630.10">
    <property type="entry name" value="Zn peptidases"/>
    <property type="match status" value="1"/>
</dbReference>
<evidence type="ECO:0000259" key="5">
    <source>
        <dbReference type="Pfam" id="PF04253"/>
    </source>
</evidence>
<organism evidence="7 8">
    <name type="scientific">Cephalotrichum gorgonifer</name>
    <dbReference type="NCBI Taxonomy" id="2041049"/>
    <lineage>
        <taxon>Eukaryota</taxon>
        <taxon>Fungi</taxon>
        <taxon>Dikarya</taxon>
        <taxon>Ascomycota</taxon>
        <taxon>Pezizomycotina</taxon>
        <taxon>Sordariomycetes</taxon>
        <taxon>Hypocreomycetidae</taxon>
        <taxon>Microascales</taxon>
        <taxon>Microascaceae</taxon>
        <taxon>Cephalotrichum</taxon>
    </lineage>
</organism>
<comment type="similarity">
    <text evidence="1">Belongs to the peptidase M28 family. M28B subfamily.</text>
</comment>
<gene>
    <name evidence="7" type="ORF">DNG_10337</name>
</gene>
<keyword evidence="7" id="KW-0121">Carboxypeptidase</keyword>
<dbReference type="FunFam" id="3.50.30.30:FF:000008">
    <property type="entry name" value="Glutamate carboxypeptidase 2"/>
    <property type="match status" value="1"/>
</dbReference>
<dbReference type="Gene3D" id="1.20.930.40">
    <property type="entry name" value="Transferrin receptor-like, dimerisation domain"/>
    <property type="match status" value="1"/>
</dbReference>
<dbReference type="InterPro" id="IPR007365">
    <property type="entry name" value="TFR-like_dimer_dom"/>
</dbReference>
<evidence type="ECO:0000313" key="7">
    <source>
        <dbReference type="EMBL" id="SPO07642.1"/>
    </source>
</evidence>
<dbReference type="SUPFAM" id="SSF47672">
    <property type="entry name" value="Transferrin receptor-like dimerisation domain"/>
    <property type="match status" value="1"/>
</dbReference>
<evidence type="ECO:0000313" key="8">
    <source>
        <dbReference type="Proteomes" id="UP001187682"/>
    </source>
</evidence>
<dbReference type="SUPFAM" id="SSF53187">
    <property type="entry name" value="Zn-dependent exopeptidases"/>
    <property type="match status" value="1"/>
</dbReference>
<dbReference type="CDD" id="cd08022">
    <property type="entry name" value="M28_PSMA_like"/>
    <property type="match status" value="1"/>
</dbReference>
<keyword evidence="7" id="KW-0378">Hydrolase</keyword>
<dbReference type="InterPro" id="IPR003137">
    <property type="entry name" value="PA_domain"/>
</dbReference>
<evidence type="ECO:0000259" key="6">
    <source>
        <dbReference type="Pfam" id="PF04389"/>
    </source>
</evidence>